<accession>A0A1I6TPE5</accession>
<dbReference type="PANTHER" id="PTHR44688:SF16">
    <property type="entry name" value="DNA-BINDING TRANSCRIPTIONAL ACTIVATOR DEVR_DOSR"/>
    <property type="match status" value="1"/>
</dbReference>
<evidence type="ECO:0000256" key="2">
    <source>
        <dbReference type="ARBA" id="ARBA00023125"/>
    </source>
</evidence>
<dbReference type="InterPro" id="IPR036693">
    <property type="entry name" value="TF_LuxR_autoind-bd_dom_sf"/>
</dbReference>
<dbReference type="STRING" id="871741.SAMN05192570_0231"/>
<dbReference type="Proteomes" id="UP000198788">
    <property type="component" value="Unassembled WGS sequence"/>
</dbReference>
<evidence type="ECO:0000313" key="6">
    <source>
        <dbReference type="Proteomes" id="UP000198788"/>
    </source>
</evidence>
<keyword evidence="1" id="KW-0805">Transcription regulation</keyword>
<dbReference type="InterPro" id="IPR016032">
    <property type="entry name" value="Sig_transdc_resp-reg_C-effctor"/>
</dbReference>
<proteinExistence type="predicted"/>
<evidence type="ECO:0000256" key="3">
    <source>
        <dbReference type="ARBA" id="ARBA00023163"/>
    </source>
</evidence>
<dbReference type="PROSITE" id="PS00622">
    <property type="entry name" value="HTH_LUXR_1"/>
    <property type="match status" value="1"/>
</dbReference>
<dbReference type="SMART" id="SM00421">
    <property type="entry name" value="HTH_LUXR"/>
    <property type="match status" value="1"/>
</dbReference>
<evidence type="ECO:0000259" key="4">
    <source>
        <dbReference type="PROSITE" id="PS50043"/>
    </source>
</evidence>
<dbReference type="PANTHER" id="PTHR44688">
    <property type="entry name" value="DNA-BINDING TRANSCRIPTIONAL ACTIVATOR DEVR_DOSR"/>
    <property type="match status" value="1"/>
</dbReference>
<dbReference type="Gene3D" id="1.10.10.10">
    <property type="entry name" value="Winged helix-like DNA-binding domain superfamily/Winged helix DNA-binding domain"/>
    <property type="match status" value="1"/>
</dbReference>
<dbReference type="InterPro" id="IPR005143">
    <property type="entry name" value="TF_LuxR_autoind-bd_dom"/>
</dbReference>
<dbReference type="SUPFAM" id="SSF75516">
    <property type="entry name" value="Pheromone-binding domain of LuxR-like quorum-sensing transcription factors"/>
    <property type="match status" value="1"/>
</dbReference>
<dbReference type="Pfam" id="PF00196">
    <property type="entry name" value="GerE"/>
    <property type="match status" value="1"/>
</dbReference>
<protein>
    <submittedName>
        <fullName evidence="5">Transcriptional regulator, LuxR family</fullName>
    </submittedName>
</protein>
<dbReference type="AlphaFoldDB" id="A0A1I6TPE5"/>
<dbReference type="EMBL" id="FOZV01000014">
    <property type="protein sequence ID" value="SFS91083.1"/>
    <property type="molecule type" value="Genomic_DNA"/>
</dbReference>
<reference evidence="6" key="1">
    <citation type="submission" date="2016-10" db="EMBL/GenBank/DDBJ databases">
        <authorList>
            <person name="Varghese N."/>
            <person name="Submissions S."/>
        </authorList>
    </citation>
    <scope>NUCLEOTIDE SEQUENCE [LARGE SCALE GENOMIC DNA]</scope>
    <source>
        <strain evidence="6">CGMCC 1.10683</strain>
    </source>
</reference>
<dbReference type="PRINTS" id="PR00038">
    <property type="entry name" value="HTHLUXR"/>
</dbReference>
<dbReference type="Pfam" id="PF03472">
    <property type="entry name" value="Autoind_bind"/>
    <property type="match status" value="1"/>
</dbReference>
<dbReference type="CDD" id="cd06170">
    <property type="entry name" value="LuxR_C_like"/>
    <property type="match status" value="1"/>
</dbReference>
<keyword evidence="3" id="KW-0804">Transcription</keyword>
<dbReference type="Gene3D" id="3.30.450.80">
    <property type="entry name" value="Transcription factor LuxR-like, autoinducer-binding domain"/>
    <property type="match status" value="1"/>
</dbReference>
<dbReference type="RefSeq" id="WP_092313756.1">
    <property type="nucleotide sequence ID" value="NZ_FOZV01000014.1"/>
</dbReference>
<sequence>MSLISGTADALLEQTLLTVESLNSAGSQRCVITRVTGFLEQFGFSAFGLTRLQRLPGAEPDVLLDAWPEGWAEHYREAGLFRHDPVVQHSLSVRDVFAWDEVPRDYLNDPKAATIPLEAAEFDMREGLCVPLPSALGVGSLWLGSARFERVPGLKRAVRLLAHHVFQAVEALPPTPAGVRALSVREGDVLAWIAGGKTTRDVATILNISEHTVGEHLKNIRRKLGTSNNTHSTVRALQLGLLRL</sequence>
<keyword evidence="2" id="KW-0238">DNA-binding</keyword>
<evidence type="ECO:0000256" key="1">
    <source>
        <dbReference type="ARBA" id="ARBA00023015"/>
    </source>
</evidence>
<organism evidence="5 6">
    <name type="scientific">Brevundimonas viscosa</name>
    <dbReference type="NCBI Taxonomy" id="871741"/>
    <lineage>
        <taxon>Bacteria</taxon>
        <taxon>Pseudomonadati</taxon>
        <taxon>Pseudomonadota</taxon>
        <taxon>Alphaproteobacteria</taxon>
        <taxon>Caulobacterales</taxon>
        <taxon>Caulobacteraceae</taxon>
        <taxon>Brevundimonas</taxon>
    </lineage>
</organism>
<dbReference type="InterPro" id="IPR000792">
    <property type="entry name" value="Tscrpt_reg_LuxR_C"/>
</dbReference>
<name>A0A1I6TPE5_9CAUL</name>
<dbReference type="OrthoDB" id="3170288at2"/>
<dbReference type="SUPFAM" id="SSF46894">
    <property type="entry name" value="C-terminal effector domain of the bipartite response regulators"/>
    <property type="match status" value="1"/>
</dbReference>
<keyword evidence="6" id="KW-1185">Reference proteome</keyword>
<evidence type="ECO:0000313" key="5">
    <source>
        <dbReference type="EMBL" id="SFS91083.1"/>
    </source>
</evidence>
<dbReference type="GO" id="GO:0006355">
    <property type="term" value="P:regulation of DNA-templated transcription"/>
    <property type="evidence" value="ECO:0007669"/>
    <property type="project" value="InterPro"/>
</dbReference>
<gene>
    <name evidence="5" type="ORF">SAMN05192570_0231</name>
</gene>
<dbReference type="InterPro" id="IPR036388">
    <property type="entry name" value="WH-like_DNA-bd_sf"/>
</dbReference>
<dbReference type="GO" id="GO:0003677">
    <property type="term" value="F:DNA binding"/>
    <property type="evidence" value="ECO:0007669"/>
    <property type="project" value="UniProtKB-KW"/>
</dbReference>
<feature type="domain" description="HTH luxR-type" evidence="4">
    <location>
        <begin position="175"/>
        <end position="240"/>
    </location>
</feature>
<dbReference type="PROSITE" id="PS50043">
    <property type="entry name" value="HTH_LUXR_2"/>
    <property type="match status" value="1"/>
</dbReference>